<evidence type="ECO:0000313" key="10">
    <source>
        <dbReference type="Proteomes" id="UP000198287"/>
    </source>
</evidence>
<keyword evidence="3" id="KW-0677">Repeat</keyword>
<dbReference type="FunFam" id="3.30.160.60:FF:000145">
    <property type="entry name" value="Zinc finger protein 574"/>
    <property type="match status" value="1"/>
</dbReference>
<keyword evidence="10" id="KW-1185">Reference proteome</keyword>
<dbReference type="PROSITE" id="PS00028">
    <property type="entry name" value="ZINC_FINGER_C2H2_1"/>
    <property type="match status" value="6"/>
</dbReference>
<dbReference type="PANTHER" id="PTHR24379">
    <property type="entry name" value="KRAB AND ZINC FINGER DOMAIN-CONTAINING"/>
    <property type="match status" value="1"/>
</dbReference>
<keyword evidence="5" id="KW-0862">Zinc</keyword>
<accession>A0A226DKU9</accession>
<reference evidence="9 10" key="1">
    <citation type="submission" date="2015-12" db="EMBL/GenBank/DDBJ databases">
        <title>The genome of Folsomia candida.</title>
        <authorList>
            <person name="Faddeeva A."/>
            <person name="Derks M.F."/>
            <person name="Anvar Y."/>
            <person name="Smit S."/>
            <person name="Van Straalen N."/>
            <person name="Roelofs D."/>
        </authorList>
    </citation>
    <scope>NUCLEOTIDE SEQUENCE [LARGE SCALE GENOMIC DNA]</scope>
    <source>
        <strain evidence="9 10">VU population</strain>
        <tissue evidence="9">Whole body</tissue>
    </source>
</reference>
<dbReference type="FunFam" id="3.30.160.60:FF:000446">
    <property type="entry name" value="Zinc finger protein"/>
    <property type="match status" value="1"/>
</dbReference>
<evidence type="ECO:0000256" key="7">
    <source>
        <dbReference type="PROSITE-ProRule" id="PRU00042"/>
    </source>
</evidence>
<dbReference type="Pfam" id="PF00096">
    <property type="entry name" value="zf-C2H2"/>
    <property type="match status" value="3"/>
</dbReference>
<dbReference type="InterPro" id="IPR013087">
    <property type="entry name" value="Znf_C2H2_type"/>
</dbReference>
<evidence type="ECO:0000259" key="8">
    <source>
        <dbReference type="PROSITE" id="PS50157"/>
    </source>
</evidence>
<evidence type="ECO:0000256" key="1">
    <source>
        <dbReference type="ARBA" id="ARBA00004123"/>
    </source>
</evidence>
<keyword evidence="2" id="KW-0479">Metal-binding</keyword>
<comment type="subcellular location">
    <subcellularLocation>
        <location evidence="1">Nucleus</location>
    </subcellularLocation>
</comment>
<feature type="domain" description="C2H2-type" evidence="8">
    <location>
        <begin position="194"/>
        <end position="222"/>
    </location>
</feature>
<dbReference type="SUPFAM" id="SSF57667">
    <property type="entry name" value="beta-beta-alpha zinc fingers"/>
    <property type="match status" value="4"/>
</dbReference>
<dbReference type="Gene3D" id="3.30.160.60">
    <property type="entry name" value="Classic Zinc Finger"/>
    <property type="match status" value="5"/>
</dbReference>
<dbReference type="STRING" id="158441.A0A226DKU9"/>
<feature type="domain" description="C2H2-type" evidence="8">
    <location>
        <begin position="252"/>
        <end position="277"/>
    </location>
</feature>
<feature type="domain" description="C2H2-type" evidence="8">
    <location>
        <begin position="43"/>
        <end position="71"/>
    </location>
</feature>
<dbReference type="GO" id="GO:0008270">
    <property type="term" value="F:zinc ion binding"/>
    <property type="evidence" value="ECO:0007669"/>
    <property type="project" value="UniProtKB-KW"/>
</dbReference>
<dbReference type="OrthoDB" id="6077919at2759"/>
<dbReference type="SMART" id="SM00355">
    <property type="entry name" value="ZnF_C2H2"/>
    <property type="match status" value="8"/>
</dbReference>
<dbReference type="PANTHER" id="PTHR24379:SF121">
    <property type="entry name" value="C2H2-TYPE DOMAIN-CONTAINING PROTEIN"/>
    <property type="match status" value="1"/>
</dbReference>
<organism evidence="9 10">
    <name type="scientific">Folsomia candida</name>
    <name type="common">Springtail</name>
    <dbReference type="NCBI Taxonomy" id="158441"/>
    <lineage>
        <taxon>Eukaryota</taxon>
        <taxon>Metazoa</taxon>
        <taxon>Ecdysozoa</taxon>
        <taxon>Arthropoda</taxon>
        <taxon>Hexapoda</taxon>
        <taxon>Collembola</taxon>
        <taxon>Entomobryomorpha</taxon>
        <taxon>Isotomoidea</taxon>
        <taxon>Isotomidae</taxon>
        <taxon>Proisotominae</taxon>
        <taxon>Folsomia</taxon>
    </lineage>
</organism>
<proteinExistence type="predicted"/>
<keyword evidence="6" id="KW-0539">Nucleus</keyword>
<evidence type="ECO:0000256" key="4">
    <source>
        <dbReference type="ARBA" id="ARBA00022771"/>
    </source>
</evidence>
<evidence type="ECO:0000313" key="9">
    <source>
        <dbReference type="EMBL" id="OXA45231.1"/>
    </source>
</evidence>
<dbReference type="Pfam" id="PF13912">
    <property type="entry name" value="zf-C2H2_6"/>
    <property type="match status" value="1"/>
</dbReference>
<dbReference type="FunFam" id="3.30.160.60:FF:002061">
    <property type="entry name" value="Uncharacterized protein"/>
    <property type="match status" value="1"/>
</dbReference>
<evidence type="ECO:0000256" key="3">
    <source>
        <dbReference type="ARBA" id="ARBA00022737"/>
    </source>
</evidence>
<dbReference type="Pfam" id="PF13894">
    <property type="entry name" value="zf-C2H2_4"/>
    <property type="match status" value="1"/>
</dbReference>
<feature type="domain" description="C2H2-type" evidence="8">
    <location>
        <begin position="74"/>
        <end position="103"/>
    </location>
</feature>
<protein>
    <submittedName>
        <fullName evidence="9">Zinc finger imprinted 3</fullName>
    </submittedName>
</protein>
<feature type="domain" description="C2H2-type" evidence="8">
    <location>
        <begin position="134"/>
        <end position="161"/>
    </location>
</feature>
<dbReference type="OMA" id="HENRRDH"/>
<dbReference type="Proteomes" id="UP000198287">
    <property type="component" value="Unassembled WGS sequence"/>
</dbReference>
<evidence type="ECO:0000256" key="2">
    <source>
        <dbReference type="ARBA" id="ARBA00022723"/>
    </source>
</evidence>
<gene>
    <name evidence="9" type="ORF">Fcan01_20155</name>
</gene>
<comment type="caution">
    <text evidence="9">The sequence shown here is derived from an EMBL/GenBank/DDBJ whole genome shotgun (WGS) entry which is preliminary data.</text>
</comment>
<dbReference type="AlphaFoldDB" id="A0A226DKU9"/>
<feature type="domain" description="C2H2-type" evidence="8">
    <location>
        <begin position="165"/>
        <end position="193"/>
    </location>
</feature>
<dbReference type="EMBL" id="LNIX01000018">
    <property type="protein sequence ID" value="OXA45231.1"/>
    <property type="molecule type" value="Genomic_DNA"/>
</dbReference>
<keyword evidence="4 7" id="KW-0863">Zinc-finger</keyword>
<dbReference type="InterPro" id="IPR036236">
    <property type="entry name" value="Znf_C2H2_sf"/>
</dbReference>
<sequence length="277" mass="32457">MVKHDSDAKVKLCEVSGLISKSRRALSSHMWKLHRNRMRPTGPSCDTCHRVFSSLTSLRRHSDTVHSRSAPPRFPCTFPGCKKTYSYKYAVANHVKTEHVENPVRYPCTLCGKEFKTKFELEQHIPTHTTEKPYNCATCGRSFAHRGSLTRHEKTHLEKSTRARLKCHLCPQTFLRRNNLEYHIRAAHENRRDHQCAICDKRFSKSSNLKRHVEEIHKADREKIHSCDKCEYMSHSKSNLASHKVRHNAARHGCYFCQKKFFSFHELVRHCRVHTLE</sequence>
<evidence type="ECO:0000256" key="6">
    <source>
        <dbReference type="ARBA" id="ARBA00023242"/>
    </source>
</evidence>
<dbReference type="GO" id="GO:0005634">
    <property type="term" value="C:nucleus"/>
    <property type="evidence" value="ECO:0007669"/>
    <property type="project" value="UniProtKB-SubCell"/>
</dbReference>
<feature type="domain" description="C2H2-type" evidence="8">
    <location>
        <begin position="106"/>
        <end position="133"/>
    </location>
</feature>
<evidence type="ECO:0000256" key="5">
    <source>
        <dbReference type="ARBA" id="ARBA00022833"/>
    </source>
</evidence>
<dbReference type="PROSITE" id="PS50157">
    <property type="entry name" value="ZINC_FINGER_C2H2_2"/>
    <property type="match status" value="7"/>
</dbReference>
<name>A0A226DKU9_FOLCA</name>